<name>A0A392TXZ7_9FABA</name>
<feature type="non-terminal residue" evidence="1">
    <location>
        <position position="1"/>
    </location>
</feature>
<organism evidence="1 2">
    <name type="scientific">Trifolium medium</name>
    <dbReference type="NCBI Taxonomy" id="97028"/>
    <lineage>
        <taxon>Eukaryota</taxon>
        <taxon>Viridiplantae</taxon>
        <taxon>Streptophyta</taxon>
        <taxon>Embryophyta</taxon>
        <taxon>Tracheophyta</taxon>
        <taxon>Spermatophyta</taxon>
        <taxon>Magnoliopsida</taxon>
        <taxon>eudicotyledons</taxon>
        <taxon>Gunneridae</taxon>
        <taxon>Pentapetalae</taxon>
        <taxon>rosids</taxon>
        <taxon>fabids</taxon>
        <taxon>Fabales</taxon>
        <taxon>Fabaceae</taxon>
        <taxon>Papilionoideae</taxon>
        <taxon>50 kb inversion clade</taxon>
        <taxon>NPAAA clade</taxon>
        <taxon>Hologalegina</taxon>
        <taxon>IRL clade</taxon>
        <taxon>Trifolieae</taxon>
        <taxon>Trifolium</taxon>
    </lineage>
</organism>
<evidence type="ECO:0000313" key="1">
    <source>
        <dbReference type="EMBL" id="MCI64986.1"/>
    </source>
</evidence>
<evidence type="ECO:0000313" key="2">
    <source>
        <dbReference type="Proteomes" id="UP000265520"/>
    </source>
</evidence>
<dbReference type="Proteomes" id="UP000265520">
    <property type="component" value="Unassembled WGS sequence"/>
</dbReference>
<dbReference type="AlphaFoldDB" id="A0A392TXZ7"/>
<dbReference type="EMBL" id="LXQA010667381">
    <property type="protein sequence ID" value="MCI64986.1"/>
    <property type="molecule type" value="Genomic_DNA"/>
</dbReference>
<comment type="caution">
    <text evidence="1">The sequence shown here is derived from an EMBL/GenBank/DDBJ whole genome shotgun (WGS) entry which is preliminary data.</text>
</comment>
<protein>
    <submittedName>
        <fullName evidence="1">Uncharacterized protein</fullName>
    </submittedName>
</protein>
<accession>A0A392TXZ7</accession>
<reference evidence="1 2" key="1">
    <citation type="journal article" date="2018" name="Front. Plant Sci.">
        <title>Red Clover (Trifolium pratense) and Zigzag Clover (T. medium) - A Picture of Genomic Similarities and Differences.</title>
        <authorList>
            <person name="Dluhosova J."/>
            <person name="Istvanek J."/>
            <person name="Nedelnik J."/>
            <person name="Repkova J."/>
        </authorList>
    </citation>
    <scope>NUCLEOTIDE SEQUENCE [LARGE SCALE GENOMIC DNA]</scope>
    <source>
        <strain evidence="2">cv. 10/8</strain>
        <tissue evidence="1">Leaf</tissue>
    </source>
</reference>
<keyword evidence="2" id="KW-1185">Reference proteome</keyword>
<sequence>HILNSGAAGGCEVDPDAAVLPAVTVVLLLLSVLPVTPALPSEKMYDQGVAQRWLSHQCPPQ</sequence>
<proteinExistence type="predicted"/>